<accession>A0A915L168</accession>
<dbReference type="Proteomes" id="UP000887565">
    <property type="component" value="Unplaced"/>
</dbReference>
<name>A0A915L168_ROMCU</name>
<evidence type="ECO:0000313" key="1">
    <source>
        <dbReference type="Proteomes" id="UP000887565"/>
    </source>
</evidence>
<protein>
    <submittedName>
        <fullName evidence="2">Uncharacterized protein</fullName>
    </submittedName>
</protein>
<reference evidence="2" key="1">
    <citation type="submission" date="2022-11" db="UniProtKB">
        <authorList>
            <consortium name="WormBaseParasite"/>
        </authorList>
    </citation>
    <scope>IDENTIFICATION</scope>
</reference>
<keyword evidence="1" id="KW-1185">Reference proteome</keyword>
<organism evidence="1 2">
    <name type="scientific">Romanomermis culicivorax</name>
    <name type="common">Nematode worm</name>
    <dbReference type="NCBI Taxonomy" id="13658"/>
    <lineage>
        <taxon>Eukaryota</taxon>
        <taxon>Metazoa</taxon>
        <taxon>Ecdysozoa</taxon>
        <taxon>Nematoda</taxon>
        <taxon>Enoplea</taxon>
        <taxon>Dorylaimia</taxon>
        <taxon>Mermithida</taxon>
        <taxon>Mermithoidea</taxon>
        <taxon>Mermithidae</taxon>
        <taxon>Romanomermis</taxon>
    </lineage>
</organism>
<proteinExistence type="predicted"/>
<evidence type="ECO:0000313" key="2">
    <source>
        <dbReference type="WBParaSite" id="nRc.2.0.1.t44919-RA"/>
    </source>
</evidence>
<sequence>MFQFSDDIRFLERSNKPGGLRTLAPVYAGSQRIACESIVCVQELYIYIAPNVVPWQRKCNQQYCIMFCPKERIEFE</sequence>
<dbReference type="AlphaFoldDB" id="A0A915L168"/>
<dbReference type="WBParaSite" id="nRc.2.0.1.t44919-RA">
    <property type="protein sequence ID" value="nRc.2.0.1.t44919-RA"/>
    <property type="gene ID" value="nRc.2.0.1.g44919"/>
</dbReference>